<dbReference type="RefSeq" id="WP_265423717.1">
    <property type="nucleotide sequence ID" value="NZ_JAPFPW010000002.1"/>
</dbReference>
<feature type="transmembrane region" description="Helical" evidence="1">
    <location>
        <begin position="6"/>
        <end position="24"/>
    </location>
</feature>
<keyword evidence="1" id="KW-0812">Transmembrane</keyword>
<keyword evidence="1" id="KW-1133">Transmembrane helix</keyword>
<evidence type="ECO:0000313" key="4">
    <source>
        <dbReference type="Proteomes" id="UP001209681"/>
    </source>
</evidence>
<evidence type="ECO:0000259" key="2">
    <source>
        <dbReference type="SMART" id="SM00909"/>
    </source>
</evidence>
<proteinExistence type="predicted"/>
<sequence length="186" mass="20264">MKLSPIPVLVIGIVLVATAFWAGIRISAPGPEPSVTGHPLPPESGRPHRESIYLYFVNPASEFLSAETREIPLAGNARERARTILEALITGPSGNGVSPIPDGTRLLALYMENDMIILDFHPDIREKHPGGSHGELHTIYALVNSLVLNVPEIRKVKILIAGQEQDTLAGHIDIRHPLTANMMIVR</sequence>
<gene>
    <name evidence="3" type="ORF">OOT00_02535</name>
</gene>
<evidence type="ECO:0000256" key="1">
    <source>
        <dbReference type="SAM" id="Phobius"/>
    </source>
</evidence>
<accession>A0ABT3N5Y0</accession>
<dbReference type="InterPro" id="IPR019606">
    <property type="entry name" value="GerMN"/>
</dbReference>
<dbReference type="Pfam" id="PF10646">
    <property type="entry name" value="Germane"/>
    <property type="match status" value="1"/>
</dbReference>
<protein>
    <submittedName>
        <fullName evidence="3">GerMN domain-containing protein</fullName>
    </submittedName>
</protein>
<comment type="caution">
    <text evidence="3">The sequence shown here is derived from an EMBL/GenBank/DDBJ whole genome shotgun (WGS) entry which is preliminary data.</text>
</comment>
<dbReference type="SMART" id="SM00909">
    <property type="entry name" value="Germane"/>
    <property type="match status" value="1"/>
</dbReference>
<organism evidence="3 4">
    <name type="scientific">Desulfobotulus pelophilus</name>
    <dbReference type="NCBI Taxonomy" id="2823377"/>
    <lineage>
        <taxon>Bacteria</taxon>
        <taxon>Pseudomonadati</taxon>
        <taxon>Thermodesulfobacteriota</taxon>
        <taxon>Desulfobacteria</taxon>
        <taxon>Desulfobacterales</taxon>
        <taxon>Desulfobacteraceae</taxon>
        <taxon>Desulfobotulus</taxon>
    </lineage>
</organism>
<reference evidence="3 4" key="1">
    <citation type="submission" date="2022-11" db="EMBL/GenBank/DDBJ databases">
        <title>Desulfobotulus tamanensis H1 sp. nov. - anaerobic, alkaliphilic, sulphate reducing bacterium isolated from terrestrial mud volcano.</title>
        <authorList>
            <person name="Frolova A."/>
            <person name="Merkel A.Y."/>
            <person name="Slobodkin A.I."/>
        </authorList>
    </citation>
    <scope>NUCLEOTIDE SEQUENCE [LARGE SCALE GENOMIC DNA]</scope>
    <source>
        <strain evidence="3 4">H1</strain>
    </source>
</reference>
<evidence type="ECO:0000313" key="3">
    <source>
        <dbReference type="EMBL" id="MCW7752856.1"/>
    </source>
</evidence>
<dbReference type="Proteomes" id="UP001209681">
    <property type="component" value="Unassembled WGS sequence"/>
</dbReference>
<keyword evidence="1" id="KW-0472">Membrane</keyword>
<keyword evidence="4" id="KW-1185">Reference proteome</keyword>
<dbReference type="EMBL" id="JAPFPW010000002">
    <property type="protein sequence ID" value="MCW7752856.1"/>
    <property type="molecule type" value="Genomic_DNA"/>
</dbReference>
<name>A0ABT3N5Y0_9BACT</name>
<feature type="domain" description="GerMN" evidence="2">
    <location>
        <begin position="81"/>
        <end position="169"/>
    </location>
</feature>